<dbReference type="InterPro" id="IPR010207">
    <property type="entry name" value="Elect_transpt_cplx_RnfB/RsxB"/>
</dbReference>
<evidence type="ECO:0000256" key="11">
    <source>
        <dbReference type="ARBA" id="ARBA00023136"/>
    </source>
</evidence>
<dbReference type="PROSITE" id="PS51656">
    <property type="entry name" value="4FE4S"/>
    <property type="match status" value="1"/>
</dbReference>
<feature type="domain" description="4Fe-4S ferredoxin-type" evidence="14">
    <location>
        <begin position="113"/>
        <end position="142"/>
    </location>
</feature>
<dbReference type="PROSITE" id="PS00198">
    <property type="entry name" value="4FE4S_FER_1"/>
    <property type="match status" value="2"/>
</dbReference>
<keyword evidence="11 13" id="KW-0472">Membrane</keyword>
<keyword evidence="3" id="KW-0004">4Fe-4S</keyword>
<protein>
    <submittedName>
        <fullName evidence="16">Uncharacterized protein</fullName>
    </submittedName>
</protein>
<dbReference type="GO" id="GO:0046872">
    <property type="term" value="F:metal ion binding"/>
    <property type="evidence" value="ECO:0007669"/>
    <property type="project" value="UniProtKB-KW"/>
</dbReference>
<evidence type="ECO:0000256" key="3">
    <source>
        <dbReference type="ARBA" id="ARBA00022485"/>
    </source>
</evidence>
<accession>A0A381R8H3</accession>
<feature type="transmembrane region" description="Helical" evidence="13">
    <location>
        <begin position="12"/>
        <end position="33"/>
    </location>
</feature>
<dbReference type="Pfam" id="PF04060">
    <property type="entry name" value="FeS"/>
    <property type="match status" value="1"/>
</dbReference>
<evidence type="ECO:0000256" key="5">
    <source>
        <dbReference type="ARBA" id="ARBA00022723"/>
    </source>
</evidence>
<evidence type="ECO:0000256" key="12">
    <source>
        <dbReference type="SAM" id="MobiDB-lite"/>
    </source>
</evidence>
<evidence type="ECO:0000256" key="13">
    <source>
        <dbReference type="SAM" id="Phobius"/>
    </source>
</evidence>
<dbReference type="PANTHER" id="PTHR42859:SF3">
    <property type="entry name" value="ION-TRANSLOCATING OXIDOREDUCTASE COMPLEX SUBUNIT B"/>
    <property type="match status" value="1"/>
</dbReference>
<evidence type="ECO:0000256" key="9">
    <source>
        <dbReference type="ARBA" id="ARBA00023004"/>
    </source>
</evidence>
<dbReference type="PROSITE" id="PS51379">
    <property type="entry name" value="4FE4S_FER_2"/>
    <property type="match status" value="2"/>
</dbReference>
<dbReference type="InterPro" id="IPR050294">
    <property type="entry name" value="RnfB_subfamily"/>
</dbReference>
<feature type="region of interest" description="Disordered" evidence="12">
    <location>
        <begin position="210"/>
        <end position="270"/>
    </location>
</feature>
<dbReference type="InterPro" id="IPR017896">
    <property type="entry name" value="4Fe4S_Fe-S-bd"/>
</dbReference>
<feature type="domain" description="4Fe-4S ferredoxin-type" evidence="14">
    <location>
        <begin position="143"/>
        <end position="172"/>
    </location>
</feature>
<evidence type="ECO:0000256" key="2">
    <source>
        <dbReference type="ARBA" id="ARBA00022475"/>
    </source>
</evidence>
<dbReference type="GO" id="GO:0009055">
    <property type="term" value="F:electron transfer activity"/>
    <property type="evidence" value="ECO:0007669"/>
    <property type="project" value="InterPro"/>
</dbReference>
<keyword evidence="6" id="KW-0677">Repeat</keyword>
<evidence type="ECO:0000313" key="16">
    <source>
        <dbReference type="EMBL" id="SUZ88001.1"/>
    </source>
</evidence>
<evidence type="ECO:0000256" key="4">
    <source>
        <dbReference type="ARBA" id="ARBA00022519"/>
    </source>
</evidence>
<keyword evidence="4" id="KW-0997">Cell inner membrane</keyword>
<evidence type="ECO:0000256" key="6">
    <source>
        <dbReference type="ARBA" id="ARBA00022737"/>
    </source>
</evidence>
<sequence>MLLLANIPYLQLASWLLVATAMSWLVFKTWLYLRQKNEKQNRLTEQVNQLLPQTQCGKCGYVGCRPYAFAITQGEAINKCPPGGEATINWLADLLNQSPGPLNLEHGNVKPYETAIIREAECIGCTKCIDVCPVDAIIGGPKLMHTIVQQECTGCELCMEPCPVDCIDMIPLVSYYAVGRPSSTDLLNQRHRGEYRRQRYEYHNYRLDKAPDKSLGQGVTTQVQNEQQEPNGVQPFSRVKARKEIAAAVARVQARKRPPPDNSRHTLGNE</sequence>
<feature type="compositionally biased region" description="Polar residues" evidence="12">
    <location>
        <begin position="217"/>
        <end position="231"/>
    </location>
</feature>
<keyword evidence="2" id="KW-1003">Cell membrane</keyword>
<keyword evidence="9" id="KW-0408">Iron</keyword>
<evidence type="ECO:0000256" key="1">
    <source>
        <dbReference type="ARBA" id="ARBA00022448"/>
    </source>
</evidence>
<feature type="domain" description="4Fe-4S" evidence="15">
    <location>
        <begin position="38"/>
        <end position="97"/>
    </location>
</feature>
<gene>
    <name evidence="16" type="ORF">METZ01_LOCUS40855</name>
</gene>
<dbReference type="Gene3D" id="1.10.15.40">
    <property type="entry name" value="Electron transport complex subunit B, putative Fe-S cluster"/>
    <property type="match status" value="1"/>
</dbReference>
<evidence type="ECO:0000259" key="14">
    <source>
        <dbReference type="PROSITE" id="PS51379"/>
    </source>
</evidence>
<dbReference type="NCBIfam" id="TIGR01944">
    <property type="entry name" value="rnfB"/>
    <property type="match status" value="1"/>
</dbReference>
<keyword evidence="13" id="KW-1133">Transmembrane helix</keyword>
<dbReference type="Pfam" id="PF14697">
    <property type="entry name" value="Fer4_21"/>
    <property type="match status" value="1"/>
</dbReference>
<dbReference type="GO" id="GO:0051539">
    <property type="term" value="F:4 iron, 4 sulfur cluster binding"/>
    <property type="evidence" value="ECO:0007669"/>
    <property type="project" value="UniProtKB-KW"/>
</dbReference>
<dbReference type="InterPro" id="IPR017900">
    <property type="entry name" value="4Fe4S_Fe_S_CS"/>
</dbReference>
<keyword evidence="5" id="KW-0479">Metal-binding</keyword>
<dbReference type="NCBIfam" id="NF003475">
    <property type="entry name" value="PRK05113.1"/>
    <property type="match status" value="1"/>
</dbReference>
<keyword evidence="10" id="KW-0411">Iron-sulfur</keyword>
<dbReference type="SUPFAM" id="SSF54862">
    <property type="entry name" value="4Fe-4S ferredoxins"/>
    <property type="match status" value="1"/>
</dbReference>
<proteinExistence type="predicted"/>
<dbReference type="EMBL" id="UINC01001749">
    <property type="protein sequence ID" value="SUZ88001.1"/>
    <property type="molecule type" value="Genomic_DNA"/>
</dbReference>
<evidence type="ECO:0000256" key="8">
    <source>
        <dbReference type="ARBA" id="ARBA00022982"/>
    </source>
</evidence>
<organism evidence="16">
    <name type="scientific">marine metagenome</name>
    <dbReference type="NCBI Taxonomy" id="408172"/>
    <lineage>
        <taxon>unclassified sequences</taxon>
        <taxon>metagenomes</taxon>
        <taxon>ecological metagenomes</taxon>
    </lineage>
</organism>
<evidence type="ECO:0000259" key="15">
    <source>
        <dbReference type="PROSITE" id="PS51656"/>
    </source>
</evidence>
<keyword evidence="1" id="KW-0813">Transport</keyword>
<keyword evidence="7" id="KW-1278">Translocase</keyword>
<reference evidence="16" key="1">
    <citation type="submission" date="2018-05" db="EMBL/GenBank/DDBJ databases">
        <authorList>
            <person name="Lanie J.A."/>
            <person name="Ng W.-L."/>
            <person name="Kazmierczak K.M."/>
            <person name="Andrzejewski T.M."/>
            <person name="Davidsen T.M."/>
            <person name="Wayne K.J."/>
            <person name="Tettelin H."/>
            <person name="Glass J.I."/>
            <person name="Rusch D."/>
            <person name="Podicherti R."/>
            <person name="Tsui H.-C.T."/>
            <person name="Winkler M.E."/>
        </authorList>
    </citation>
    <scope>NUCLEOTIDE SEQUENCE</scope>
</reference>
<dbReference type="InterPro" id="IPR007202">
    <property type="entry name" value="4Fe-4S_dom"/>
</dbReference>
<dbReference type="PANTHER" id="PTHR42859">
    <property type="entry name" value="OXIDOREDUCTASE"/>
    <property type="match status" value="1"/>
</dbReference>
<name>A0A381R8H3_9ZZZZ</name>
<dbReference type="Gene3D" id="3.30.70.20">
    <property type="match status" value="1"/>
</dbReference>
<keyword evidence="13" id="KW-0812">Transmembrane</keyword>
<keyword evidence="8" id="KW-0249">Electron transport</keyword>
<evidence type="ECO:0000256" key="7">
    <source>
        <dbReference type="ARBA" id="ARBA00022967"/>
    </source>
</evidence>
<dbReference type="AlphaFoldDB" id="A0A381R8H3"/>
<evidence type="ECO:0000256" key="10">
    <source>
        <dbReference type="ARBA" id="ARBA00023014"/>
    </source>
</evidence>